<dbReference type="HOGENOM" id="CLU_057161_1_0_1"/>
<evidence type="ECO:0000256" key="1">
    <source>
        <dbReference type="ARBA" id="ARBA00005912"/>
    </source>
</evidence>
<dbReference type="InterPro" id="IPR002661">
    <property type="entry name" value="Ribosome_recyc_fac"/>
</dbReference>
<comment type="function">
    <text evidence="3">Necessary for protein synthesis in mitochondria. Functions as a ribosome recycling factor in mitochondria.</text>
</comment>
<dbReference type="EMBL" id="BN001307">
    <property type="protein sequence ID" value="CBF84788.1"/>
    <property type="molecule type" value="Genomic_DNA"/>
</dbReference>
<evidence type="ECO:0000256" key="2">
    <source>
        <dbReference type="ARBA" id="ARBA00022917"/>
    </source>
</evidence>
<dbReference type="GeneID" id="74896269"/>
<dbReference type="InterPro" id="IPR036191">
    <property type="entry name" value="RRF_sf"/>
</dbReference>
<dbReference type="Pfam" id="PF01765">
    <property type="entry name" value="RRF"/>
    <property type="match status" value="1"/>
</dbReference>
<dbReference type="GO" id="GO:0043023">
    <property type="term" value="F:ribosomal large subunit binding"/>
    <property type="evidence" value="ECO:0000318"/>
    <property type="project" value="GO_Central"/>
</dbReference>
<evidence type="ECO:0000256" key="4">
    <source>
        <dbReference type="SAM" id="MobiDB-lite"/>
    </source>
</evidence>
<dbReference type="OrthoDB" id="407355at2759"/>
<dbReference type="GO" id="GO:0006412">
    <property type="term" value="P:translation"/>
    <property type="evidence" value="ECO:0000318"/>
    <property type="project" value="GO_Central"/>
</dbReference>
<evidence type="ECO:0000313" key="7">
    <source>
        <dbReference type="Proteomes" id="UP000000560"/>
    </source>
</evidence>
<dbReference type="FunCoup" id="C8VLW3">
    <property type="interactions" value="70"/>
</dbReference>
<reference evidence="7" key="1">
    <citation type="journal article" date="2005" name="Nature">
        <title>Sequencing of Aspergillus nidulans and comparative analysis with A. fumigatus and A. oryzae.</title>
        <authorList>
            <person name="Galagan J.E."/>
            <person name="Calvo S.E."/>
            <person name="Cuomo C."/>
            <person name="Ma L.J."/>
            <person name="Wortman J.R."/>
            <person name="Batzoglou S."/>
            <person name="Lee S.I."/>
            <person name="Basturkmen M."/>
            <person name="Spevak C.C."/>
            <person name="Clutterbuck J."/>
            <person name="Kapitonov V."/>
            <person name="Jurka J."/>
            <person name="Scazzocchio C."/>
            <person name="Farman M."/>
            <person name="Butler J."/>
            <person name="Purcell S."/>
            <person name="Harris S."/>
            <person name="Braus G.H."/>
            <person name="Draht O."/>
            <person name="Busch S."/>
            <person name="D'Enfert C."/>
            <person name="Bouchier C."/>
            <person name="Goldman G.H."/>
            <person name="Bell-Pedersen D."/>
            <person name="Griffiths-Jones S."/>
            <person name="Doonan J.H."/>
            <person name="Yu J."/>
            <person name="Vienken K."/>
            <person name="Pain A."/>
            <person name="Freitag M."/>
            <person name="Selker E.U."/>
            <person name="Archer D.B."/>
            <person name="Penalva M.A."/>
            <person name="Oakley B.R."/>
            <person name="Momany M."/>
            <person name="Tanaka T."/>
            <person name="Kumagai T."/>
            <person name="Asai K."/>
            <person name="Machida M."/>
            <person name="Nierman W.C."/>
            <person name="Denning D.W."/>
            <person name="Caddick M."/>
            <person name="Hynes M."/>
            <person name="Paoletti M."/>
            <person name="Fischer R."/>
            <person name="Miller B."/>
            <person name="Dyer P."/>
            <person name="Sachs M.S."/>
            <person name="Osmani S.A."/>
            <person name="Birren B.W."/>
        </authorList>
    </citation>
    <scope>NUCLEOTIDE SEQUENCE [LARGE SCALE GENOMIC DNA]</scope>
    <source>
        <strain evidence="7">FGSC A4 / ATCC 38163 / CBS 112.46 / NRRL 194 / M139</strain>
    </source>
</reference>
<dbReference type="eggNOG" id="KOG4759">
    <property type="taxonomic scope" value="Eukaryota"/>
</dbReference>
<dbReference type="Gene3D" id="3.30.1360.40">
    <property type="match status" value="1"/>
</dbReference>
<reference evidence="7" key="2">
    <citation type="journal article" date="2009" name="Fungal Genet. Biol.">
        <title>The 2008 update of the Aspergillus nidulans genome annotation: a community effort.</title>
        <authorList>
            <person name="Wortman J.R."/>
            <person name="Gilsenan J.M."/>
            <person name="Joardar V."/>
            <person name="Deegan J."/>
            <person name="Clutterbuck J."/>
            <person name="Andersen M.R."/>
            <person name="Archer D."/>
            <person name="Bencina M."/>
            <person name="Braus G."/>
            <person name="Coutinho P."/>
            <person name="von Dohren H."/>
            <person name="Doonan J."/>
            <person name="Driessen A.J."/>
            <person name="Durek P."/>
            <person name="Espeso E."/>
            <person name="Fekete E."/>
            <person name="Flipphi M."/>
            <person name="Estrada C.G."/>
            <person name="Geysens S."/>
            <person name="Goldman G."/>
            <person name="de Groot P.W."/>
            <person name="Hansen K."/>
            <person name="Harris S.D."/>
            <person name="Heinekamp T."/>
            <person name="Helmstaedt K."/>
            <person name="Henrissat B."/>
            <person name="Hofmann G."/>
            <person name="Homan T."/>
            <person name="Horio T."/>
            <person name="Horiuchi H."/>
            <person name="James S."/>
            <person name="Jones M."/>
            <person name="Karaffa L."/>
            <person name="Karanyi Z."/>
            <person name="Kato M."/>
            <person name="Keller N."/>
            <person name="Kelly D.E."/>
            <person name="Kiel J.A."/>
            <person name="Kim J.M."/>
            <person name="van der Klei I.J."/>
            <person name="Klis F.M."/>
            <person name="Kovalchuk A."/>
            <person name="Krasevec N."/>
            <person name="Kubicek C.P."/>
            <person name="Liu B."/>
            <person name="Maccabe A."/>
            <person name="Meyer V."/>
            <person name="Mirabito P."/>
            <person name="Miskei M."/>
            <person name="Mos M."/>
            <person name="Mullins J."/>
            <person name="Nelson D.R."/>
            <person name="Nielsen J."/>
            <person name="Oakley B.R."/>
            <person name="Osmani S.A."/>
            <person name="Pakula T."/>
            <person name="Paszewski A."/>
            <person name="Paulsen I."/>
            <person name="Pilsyk S."/>
            <person name="Pocsi I."/>
            <person name="Punt P.J."/>
            <person name="Ram A.F."/>
            <person name="Ren Q."/>
            <person name="Robellet X."/>
            <person name="Robson G."/>
            <person name="Seiboth B."/>
            <person name="van Solingen P."/>
            <person name="Specht T."/>
            <person name="Sun J."/>
            <person name="Taheri-Talesh N."/>
            <person name="Takeshita N."/>
            <person name="Ussery D."/>
            <person name="vanKuyk P.A."/>
            <person name="Visser H."/>
            <person name="van de Vondervoort P.J."/>
            <person name="de Vries R.P."/>
            <person name="Walton J."/>
            <person name="Xiang X."/>
            <person name="Xiong Y."/>
            <person name="Zeng A.P."/>
            <person name="Brandt B.W."/>
            <person name="Cornell M.J."/>
            <person name="van den Hondel C.A."/>
            <person name="Visser J."/>
            <person name="Oliver S.G."/>
            <person name="Turner G."/>
        </authorList>
    </citation>
    <scope>GENOME REANNOTATION</scope>
    <source>
        <strain evidence="7">FGSC A4 / ATCC 38163 / CBS 112.46 / NRRL 194 / M139</strain>
    </source>
</reference>
<dbReference type="PANTHER" id="PTHR20982:SF3">
    <property type="entry name" value="MITOCHONDRIAL RIBOSOME RECYCLING FACTOR PSEUDO 1"/>
    <property type="match status" value="1"/>
</dbReference>
<keyword evidence="2" id="KW-0648">Protein biosynthesis</keyword>
<accession>C8VLW3</accession>
<dbReference type="PANTHER" id="PTHR20982">
    <property type="entry name" value="RIBOSOME RECYCLING FACTOR"/>
    <property type="match status" value="1"/>
</dbReference>
<dbReference type="RefSeq" id="XP_050468625.1">
    <property type="nucleotide sequence ID" value="XM_050612744.1"/>
</dbReference>
<feature type="region of interest" description="Disordered" evidence="4">
    <location>
        <begin position="39"/>
        <end position="64"/>
    </location>
</feature>
<protein>
    <submittedName>
        <fullName evidence="6">Ribosome recycling factor, putative (AFU_orthologue AFUA_8G03940)</fullName>
    </submittedName>
</protein>
<name>C8VLW3_EMENI</name>
<feature type="domain" description="Ribosome recycling factor" evidence="5">
    <location>
        <begin position="83"/>
        <end position="251"/>
    </location>
</feature>
<dbReference type="OMA" id="FNPMNNG"/>
<evidence type="ECO:0000259" key="5">
    <source>
        <dbReference type="Pfam" id="PF01765"/>
    </source>
</evidence>
<dbReference type="Gene3D" id="1.10.132.20">
    <property type="entry name" value="Ribosome-recycling factor"/>
    <property type="match status" value="1"/>
</dbReference>
<dbReference type="GO" id="GO:0005739">
    <property type="term" value="C:mitochondrion"/>
    <property type="evidence" value="ECO:0000318"/>
    <property type="project" value="GO_Central"/>
</dbReference>
<organism evidence="6 7">
    <name type="scientific">Emericella nidulans (strain FGSC A4 / ATCC 38163 / CBS 112.46 / NRRL 194 / M139)</name>
    <name type="common">Aspergillus nidulans</name>
    <dbReference type="NCBI Taxonomy" id="227321"/>
    <lineage>
        <taxon>Eukaryota</taxon>
        <taxon>Fungi</taxon>
        <taxon>Dikarya</taxon>
        <taxon>Ascomycota</taxon>
        <taxon>Pezizomycotina</taxon>
        <taxon>Eurotiomycetes</taxon>
        <taxon>Eurotiomycetidae</taxon>
        <taxon>Eurotiales</taxon>
        <taxon>Aspergillaceae</taxon>
        <taxon>Aspergillus</taxon>
        <taxon>Aspergillus subgen. Nidulantes</taxon>
    </lineage>
</organism>
<gene>
    <name evidence="6" type="ORF">ANIA_10205</name>
</gene>
<evidence type="ECO:0000256" key="3">
    <source>
        <dbReference type="ARBA" id="ARBA00024909"/>
    </source>
</evidence>
<dbReference type="AlphaFoldDB" id="C8VLW3"/>
<dbReference type="FunFam" id="3.30.1360.40:FF:000020">
    <property type="entry name" value="Similar to ribosome recycling factor"/>
    <property type="match status" value="1"/>
</dbReference>
<dbReference type="InParanoid" id="C8VLW3"/>
<keyword evidence="7" id="KW-1185">Reference proteome</keyword>
<dbReference type="Proteomes" id="UP000000560">
    <property type="component" value="Chromosome VII"/>
</dbReference>
<sequence length="255" mass="28063">MRPIAALPQFLKTSRIRAVRGIELQGYAFRRSFTSSPALNKSKKRDTLKQTDAGAKGQATIASDDPSDLSQLELGIATAVSRLKDELTKLRTGGRLCPETIESLRVQLSKGTKETARLGDLAQVVPKGGRMVAVLVSEESYMKPISSAILASNLSLTPQQDPHNALQLNIPIPPPTKESRDQTVLAAKAAMERAASNVRETRGIVHKRLQEMIKKKIARPDDARKAQDKMEKLTEKGQKEVKDLFEVAKKAMERT</sequence>
<dbReference type="VEuPathDB" id="FungiDB:AN10205"/>
<comment type="similarity">
    <text evidence="1">Belongs to the RRF family.</text>
</comment>
<dbReference type="SUPFAM" id="SSF55194">
    <property type="entry name" value="Ribosome recycling factor, RRF"/>
    <property type="match status" value="1"/>
</dbReference>
<proteinExistence type="inferred from homology"/>
<dbReference type="KEGG" id="ani:ANIA_10205"/>
<dbReference type="STRING" id="227321.C8VLW3"/>
<dbReference type="InterPro" id="IPR023584">
    <property type="entry name" value="Ribosome_recyc_fac_dom"/>
</dbReference>
<evidence type="ECO:0000313" key="6">
    <source>
        <dbReference type="EMBL" id="CBF84788.1"/>
    </source>
</evidence>